<protein>
    <submittedName>
        <fullName evidence="2">Uncharacterized protein</fullName>
    </submittedName>
</protein>
<evidence type="ECO:0000256" key="1">
    <source>
        <dbReference type="SAM" id="MobiDB-lite"/>
    </source>
</evidence>
<feature type="compositionally biased region" description="Basic and acidic residues" evidence="1">
    <location>
        <begin position="331"/>
        <end position="381"/>
    </location>
</feature>
<feature type="region of interest" description="Disordered" evidence="1">
    <location>
        <begin position="319"/>
        <end position="390"/>
    </location>
</feature>
<feature type="compositionally biased region" description="Basic residues" evidence="1">
    <location>
        <begin position="529"/>
        <end position="539"/>
    </location>
</feature>
<organism evidence="2 3">
    <name type="scientific">Prorocentrum cordatum</name>
    <dbReference type="NCBI Taxonomy" id="2364126"/>
    <lineage>
        <taxon>Eukaryota</taxon>
        <taxon>Sar</taxon>
        <taxon>Alveolata</taxon>
        <taxon>Dinophyceae</taxon>
        <taxon>Prorocentrales</taxon>
        <taxon>Prorocentraceae</taxon>
        <taxon>Prorocentrum</taxon>
    </lineage>
</organism>
<reference evidence="2" key="1">
    <citation type="submission" date="2023-10" db="EMBL/GenBank/DDBJ databases">
        <authorList>
            <person name="Chen Y."/>
            <person name="Shah S."/>
            <person name="Dougan E. K."/>
            <person name="Thang M."/>
            <person name="Chan C."/>
        </authorList>
    </citation>
    <scope>NUCLEOTIDE SEQUENCE [LARGE SCALE GENOMIC DNA]</scope>
</reference>
<name>A0ABN9T7J8_9DINO</name>
<evidence type="ECO:0000313" key="2">
    <source>
        <dbReference type="EMBL" id="CAK0840839.1"/>
    </source>
</evidence>
<feature type="region of interest" description="Disordered" evidence="1">
    <location>
        <begin position="499"/>
        <end position="547"/>
    </location>
</feature>
<sequence>DETRRSSPQPASPPWSDTACVAEEGLPAPASVASSSVSAPIGGHRSMGIIANQREPIGKATPLFSNPHPESKEELIQAVDTEIGAINDELQGHPNPDERTLENMNVRLSQFFQAGLVQKLTALKKADPNFVDDDVQHSNDLDGLSEKDKLEKAFYEEMEKNNYMFSTETKAGNAASGRWRRALDASEELRKDYAKEKGWMNQRRFRKEWLQGKHKEWKETVKHLLVESNEKEDKKKGEYVALMRLAWLKGGGTSGLRLALKHASNAMLLGGIWTRWDDMAEAVEHLHVRHQLIESFKKQWIKRREWVCPSAATVEEADARAARAAGGGGDAAREEPAKGETDEKKDKNDKHDKSDEKEKTEKKYKEKKEKNETEAPAEEGRKRKKKQKTTPAFVANFKKLKDSYDWCMAQRTKLDGLIKLDAGWKGVERMRESMDAAMKEVADKCQEHNLSSLMTIDVAKYKKQVSSKTCDAEIQLANGALTASVKTLSSEIRILMNRKMARDDEQRRLQQEEQATKDKESGTSAKQKKDAKKGGRKKAAKQESDSD</sequence>
<feature type="non-terminal residue" evidence="2">
    <location>
        <position position="1"/>
    </location>
</feature>
<proteinExistence type="predicted"/>
<dbReference type="Proteomes" id="UP001189429">
    <property type="component" value="Unassembled WGS sequence"/>
</dbReference>
<evidence type="ECO:0000313" key="3">
    <source>
        <dbReference type="Proteomes" id="UP001189429"/>
    </source>
</evidence>
<comment type="caution">
    <text evidence="2">The sequence shown here is derived from an EMBL/GenBank/DDBJ whole genome shotgun (WGS) entry which is preliminary data.</text>
</comment>
<feature type="compositionally biased region" description="Basic and acidic residues" evidence="1">
    <location>
        <begin position="500"/>
        <end position="521"/>
    </location>
</feature>
<gene>
    <name evidence="2" type="ORF">PCOR1329_LOCUS36181</name>
</gene>
<dbReference type="EMBL" id="CAUYUJ010014405">
    <property type="protein sequence ID" value="CAK0840839.1"/>
    <property type="molecule type" value="Genomic_DNA"/>
</dbReference>
<accession>A0ABN9T7J8</accession>
<keyword evidence="3" id="KW-1185">Reference proteome</keyword>